<reference evidence="2" key="1">
    <citation type="submission" date="2022-11" db="UniProtKB">
        <authorList>
            <consortium name="WormBaseParasite"/>
        </authorList>
    </citation>
    <scope>IDENTIFICATION</scope>
</reference>
<sequence length="326" mass="37236">MSLEWGNIKHITLLFVSPVNISTNLFLIYMVTKYSNKALHSYKKILYLGACYDIFLTTVTLFCATMWSVKNGYQYVIIQGLLGPVPEPFTAIFYSMYHYVLYLNVAVVSVQFIYRFVLLCFDKTMGVLSFMFLVIGAFTICGLNSFRRYTEFVQNHNSSHDATAISLGWIDNKTGEVLNYGIFSSDTDNTASYVILFVSYSITFVCALSVLIRLHWSVSKLKFFDKKVYRQVTVVLFLEAFIPFCITVVPIFINLLSISLKFTFPHFNTITITGYYGPLINSLIKLMVIQVFRDTIFSWLKGKFVKTVTQDVSTVTVTNLPNVVIT</sequence>
<accession>A0AC34RPZ8</accession>
<evidence type="ECO:0000313" key="1">
    <source>
        <dbReference type="Proteomes" id="UP000887576"/>
    </source>
</evidence>
<organism evidence="1 2">
    <name type="scientific">Panagrolaimus sp. JU765</name>
    <dbReference type="NCBI Taxonomy" id="591449"/>
    <lineage>
        <taxon>Eukaryota</taxon>
        <taxon>Metazoa</taxon>
        <taxon>Ecdysozoa</taxon>
        <taxon>Nematoda</taxon>
        <taxon>Chromadorea</taxon>
        <taxon>Rhabditida</taxon>
        <taxon>Tylenchina</taxon>
        <taxon>Panagrolaimomorpha</taxon>
        <taxon>Panagrolaimoidea</taxon>
        <taxon>Panagrolaimidae</taxon>
        <taxon>Panagrolaimus</taxon>
    </lineage>
</organism>
<dbReference type="Proteomes" id="UP000887576">
    <property type="component" value="Unplaced"/>
</dbReference>
<proteinExistence type="predicted"/>
<name>A0AC34RPZ8_9BILA</name>
<evidence type="ECO:0000313" key="2">
    <source>
        <dbReference type="WBParaSite" id="JU765_v2.g9100.t1"/>
    </source>
</evidence>
<protein>
    <submittedName>
        <fullName evidence="2">Uncharacterized protein</fullName>
    </submittedName>
</protein>
<dbReference type="WBParaSite" id="JU765_v2.g9100.t1">
    <property type="protein sequence ID" value="JU765_v2.g9100.t1"/>
    <property type="gene ID" value="JU765_v2.g9100"/>
</dbReference>